<dbReference type="PANTHER" id="PTHR46796:SF6">
    <property type="entry name" value="ARAC SUBFAMILY"/>
    <property type="match status" value="1"/>
</dbReference>
<dbReference type="SMART" id="SM00342">
    <property type="entry name" value="HTH_ARAC"/>
    <property type="match status" value="1"/>
</dbReference>
<dbReference type="InterPro" id="IPR020449">
    <property type="entry name" value="Tscrpt_reg_AraC-type_HTH"/>
</dbReference>
<evidence type="ECO:0000313" key="8">
    <source>
        <dbReference type="Proteomes" id="UP001500064"/>
    </source>
</evidence>
<dbReference type="InterPro" id="IPR037923">
    <property type="entry name" value="HTH-like"/>
</dbReference>
<comment type="caution">
    <text evidence="7">The sequence shown here is derived from an EMBL/GenBank/DDBJ whole genome shotgun (WGS) entry which is preliminary data.</text>
</comment>
<feature type="domain" description="HTH araC/xylS-type" evidence="6">
    <location>
        <begin position="237"/>
        <end position="338"/>
    </location>
</feature>
<sequence>MCHGMPMTAEDMSVPAAELMIVGHYDRAPGYATRRPGGSPSWLLLWTEAGAGAVEQGGASFAVGEGDLAVLRSGVAQHYRVRPGAGRWRFWWVHFQPRASWAAWLGPYAREGGCHLVAGVPRAVHLRIDLAFQRALQDARWTPDTSPAAPAGDLAEAGVTVPSDGDPGVARGPAGPSGDPGVARGPAGPSGGAGEVRVPAVVVGRAARELVLGAVEEVLVLATASARPEGKSEEGDERVRRVLARIAAEPGAPHSVTSLARTVALSPSRFAHLFAEETGLTPMQAVRRARVRHAASLLEVTDMDIGQVAAASGFVSPFHFSRAFRREYGLPPRDYRARLRPATD</sequence>
<keyword evidence="8" id="KW-1185">Reference proteome</keyword>
<dbReference type="InterPro" id="IPR050204">
    <property type="entry name" value="AraC_XylS_family_regulators"/>
</dbReference>
<dbReference type="PANTHER" id="PTHR46796">
    <property type="entry name" value="HTH-TYPE TRANSCRIPTIONAL ACTIVATOR RHAS-RELATED"/>
    <property type="match status" value="1"/>
</dbReference>
<evidence type="ECO:0000259" key="6">
    <source>
        <dbReference type="PROSITE" id="PS01124"/>
    </source>
</evidence>
<accession>A0ABN2HEP0</accession>
<dbReference type="SUPFAM" id="SSF46689">
    <property type="entry name" value="Homeodomain-like"/>
    <property type="match status" value="2"/>
</dbReference>
<evidence type="ECO:0000256" key="1">
    <source>
        <dbReference type="ARBA" id="ARBA00023015"/>
    </source>
</evidence>
<organism evidence="7 8">
    <name type="scientific">Nonomuraea maheshkhaliensis</name>
    <dbReference type="NCBI Taxonomy" id="419590"/>
    <lineage>
        <taxon>Bacteria</taxon>
        <taxon>Bacillati</taxon>
        <taxon>Actinomycetota</taxon>
        <taxon>Actinomycetes</taxon>
        <taxon>Streptosporangiales</taxon>
        <taxon>Streptosporangiaceae</taxon>
        <taxon>Nonomuraea</taxon>
    </lineage>
</organism>
<dbReference type="Gene3D" id="1.10.10.60">
    <property type="entry name" value="Homeodomain-like"/>
    <property type="match status" value="2"/>
</dbReference>
<evidence type="ECO:0000256" key="2">
    <source>
        <dbReference type="ARBA" id="ARBA00023125"/>
    </source>
</evidence>
<keyword evidence="4" id="KW-0804">Transcription</keyword>
<dbReference type="InterPro" id="IPR003313">
    <property type="entry name" value="AraC-bd"/>
</dbReference>
<evidence type="ECO:0000256" key="3">
    <source>
        <dbReference type="ARBA" id="ARBA00023159"/>
    </source>
</evidence>
<dbReference type="InterPro" id="IPR009057">
    <property type="entry name" value="Homeodomain-like_sf"/>
</dbReference>
<dbReference type="Pfam" id="PF12833">
    <property type="entry name" value="HTH_18"/>
    <property type="match status" value="1"/>
</dbReference>
<dbReference type="InterPro" id="IPR018062">
    <property type="entry name" value="HTH_AraC-typ_CS"/>
</dbReference>
<keyword evidence="3" id="KW-0010">Activator</keyword>
<feature type="region of interest" description="Disordered" evidence="5">
    <location>
        <begin position="142"/>
        <end position="194"/>
    </location>
</feature>
<evidence type="ECO:0000256" key="4">
    <source>
        <dbReference type="ARBA" id="ARBA00023163"/>
    </source>
</evidence>
<keyword evidence="2" id="KW-0238">DNA-binding</keyword>
<dbReference type="PROSITE" id="PS00041">
    <property type="entry name" value="HTH_ARAC_FAMILY_1"/>
    <property type="match status" value="2"/>
</dbReference>
<protein>
    <recommendedName>
        <fullName evidence="6">HTH araC/xylS-type domain-containing protein</fullName>
    </recommendedName>
</protein>
<reference evidence="7 8" key="1">
    <citation type="journal article" date="2019" name="Int. J. Syst. Evol. Microbiol.">
        <title>The Global Catalogue of Microorganisms (GCM) 10K type strain sequencing project: providing services to taxonomists for standard genome sequencing and annotation.</title>
        <authorList>
            <consortium name="The Broad Institute Genomics Platform"/>
            <consortium name="The Broad Institute Genome Sequencing Center for Infectious Disease"/>
            <person name="Wu L."/>
            <person name="Ma J."/>
        </authorList>
    </citation>
    <scope>NUCLEOTIDE SEQUENCE [LARGE SCALE GENOMIC DNA]</scope>
    <source>
        <strain evidence="7 8">JCM 13929</strain>
    </source>
</reference>
<dbReference type="Pfam" id="PF02311">
    <property type="entry name" value="AraC_binding"/>
    <property type="match status" value="1"/>
</dbReference>
<dbReference type="PRINTS" id="PR00032">
    <property type="entry name" value="HTHARAC"/>
</dbReference>
<dbReference type="Gene3D" id="2.60.120.280">
    <property type="entry name" value="Regulatory protein AraC"/>
    <property type="match status" value="1"/>
</dbReference>
<evidence type="ECO:0000256" key="5">
    <source>
        <dbReference type="SAM" id="MobiDB-lite"/>
    </source>
</evidence>
<dbReference type="PROSITE" id="PS01124">
    <property type="entry name" value="HTH_ARAC_FAMILY_2"/>
    <property type="match status" value="1"/>
</dbReference>
<dbReference type="SUPFAM" id="SSF51215">
    <property type="entry name" value="Regulatory protein AraC"/>
    <property type="match status" value="1"/>
</dbReference>
<dbReference type="EMBL" id="BAAAMU010000150">
    <property type="protein sequence ID" value="GAA1686657.1"/>
    <property type="molecule type" value="Genomic_DNA"/>
</dbReference>
<name>A0ABN2HEP0_9ACTN</name>
<keyword evidence="1" id="KW-0805">Transcription regulation</keyword>
<evidence type="ECO:0000313" key="7">
    <source>
        <dbReference type="EMBL" id="GAA1686657.1"/>
    </source>
</evidence>
<dbReference type="InterPro" id="IPR018060">
    <property type="entry name" value="HTH_AraC"/>
</dbReference>
<dbReference type="Proteomes" id="UP001500064">
    <property type="component" value="Unassembled WGS sequence"/>
</dbReference>
<gene>
    <name evidence="7" type="ORF">GCM10009733_099140</name>
</gene>
<proteinExistence type="predicted"/>